<keyword evidence="1" id="KW-1133">Transmembrane helix</keyword>
<dbReference type="NCBIfam" id="NF047558">
    <property type="entry name" value="TPR_END_plus"/>
    <property type="match status" value="1"/>
</dbReference>
<evidence type="ECO:0000313" key="3">
    <source>
        <dbReference type="Proteomes" id="UP000012313"/>
    </source>
</evidence>
<dbReference type="Proteomes" id="UP000012313">
    <property type="component" value="Unassembled WGS sequence"/>
</dbReference>
<feature type="transmembrane region" description="Helical" evidence="1">
    <location>
        <begin position="45"/>
        <end position="64"/>
    </location>
</feature>
<accession>N1WLW5</accession>
<name>N1WLW5_9LEPT</name>
<keyword evidence="3" id="KW-1185">Reference proteome</keyword>
<protein>
    <submittedName>
        <fullName evidence="2">Uncharacterized protein</fullName>
    </submittedName>
</protein>
<dbReference type="STRING" id="1218598.LEP1GSC060_1690"/>
<keyword evidence="1" id="KW-0472">Membrane</keyword>
<gene>
    <name evidence="2" type="ORF">LEP1GSC060_1690</name>
</gene>
<reference evidence="2" key="1">
    <citation type="submission" date="2013-03" db="EMBL/GenBank/DDBJ databases">
        <authorList>
            <person name="Harkins D.M."/>
            <person name="Durkin A.S."/>
            <person name="Brinkac L.M."/>
            <person name="Haft D.H."/>
            <person name="Selengut J.D."/>
            <person name="Sanka R."/>
            <person name="DePew J."/>
            <person name="Purushe J."/>
            <person name="Hartskeerl R.A."/>
            <person name="Ahmed A."/>
            <person name="van der Linden H."/>
            <person name="Goris M.G.A."/>
            <person name="Vinetz J.M."/>
            <person name="Sutton G.G."/>
            <person name="Nierman W.C."/>
            <person name="Fouts D.E."/>
        </authorList>
    </citation>
    <scope>NUCLEOTIDE SEQUENCE [LARGE SCALE GENOMIC DNA]</scope>
    <source>
        <strain evidence="2">ICFT</strain>
    </source>
</reference>
<keyword evidence="1" id="KW-0812">Transmembrane</keyword>
<dbReference type="AlphaFoldDB" id="N1WLW5"/>
<evidence type="ECO:0000256" key="1">
    <source>
        <dbReference type="SAM" id="Phobius"/>
    </source>
</evidence>
<comment type="caution">
    <text evidence="2">The sequence shown here is derived from an EMBL/GenBank/DDBJ whole genome shotgun (WGS) entry which is preliminary data.</text>
</comment>
<sequence>MDGIFRSNIRSSFQKKSISVKNGESFPNPFGCSFDRFAFMNLQSIQLLFCFLGMLFFQNCALLFPMERASERWLASVHKIERSSGQERKLAEKEYAENLESFQKEDSQEIKGSLRDYILTETASRFHSHIVQKEWAAAVFVARLYAETIPFLGIGDPTLKGTKSGNLYSAREYFTADLIIYTTESKDSQFLSLIQQMIPNPIGDARLAFNLSCLYALSGKKQEMLQFMKIALFLGKQTVDFEKDSDFNAFRSDPDFIKMIWDGPALDPSLIPPAK</sequence>
<organism evidence="2 3">
    <name type="scientific">Leptospira weilii serovar Ranarum str. ICFT</name>
    <dbReference type="NCBI Taxonomy" id="1218598"/>
    <lineage>
        <taxon>Bacteria</taxon>
        <taxon>Pseudomonadati</taxon>
        <taxon>Spirochaetota</taxon>
        <taxon>Spirochaetia</taxon>
        <taxon>Leptospirales</taxon>
        <taxon>Leptospiraceae</taxon>
        <taxon>Leptospira</taxon>
    </lineage>
</organism>
<dbReference type="EMBL" id="AOHC02000026">
    <property type="protein sequence ID" value="EMY78154.1"/>
    <property type="molecule type" value="Genomic_DNA"/>
</dbReference>
<evidence type="ECO:0000313" key="2">
    <source>
        <dbReference type="EMBL" id="EMY78154.1"/>
    </source>
</evidence>
<proteinExistence type="predicted"/>